<feature type="domain" description="Ig-like" evidence="2">
    <location>
        <begin position="120"/>
        <end position="185"/>
    </location>
</feature>
<dbReference type="InterPro" id="IPR011600">
    <property type="entry name" value="Pept_C14_caspase"/>
</dbReference>
<organism evidence="3">
    <name type="scientific">Hydra vulgaris</name>
    <name type="common">Hydra</name>
    <name type="synonym">Hydra attenuata</name>
    <dbReference type="NCBI Taxonomy" id="6087"/>
    <lineage>
        <taxon>Eukaryota</taxon>
        <taxon>Metazoa</taxon>
        <taxon>Cnidaria</taxon>
        <taxon>Hydrozoa</taxon>
        <taxon>Hydroidolina</taxon>
        <taxon>Anthoathecata</taxon>
        <taxon>Aplanulata</taxon>
        <taxon>Hydridae</taxon>
        <taxon>Hydra</taxon>
    </lineage>
</organism>
<dbReference type="PANTHER" id="PTHR22576:SF37">
    <property type="entry name" value="MUCOSA-ASSOCIATED LYMPHOID TISSUE LYMPHOMA TRANSLOCATION PROTEIN 1"/>
    <property type="match status" value="1"/>
</dbReference>
<dbReference type="Pfam" id="PF00656">
    <property type="entry name" value="Peptidase_C14"/>
    <property type="match status" value="1"/>
</dbReference>
<name>T2M3R8_HYDVU</name>
<dbReference type="PROSITE" id="PS50208">
    <property type="entry name" value="CASPASE_P20"/>
    <property type="match status" value="1"/>
</dbReference>
<protein>
    <submittedName>
        <fullName evidence="3">Mucosa-associated lymphoid tissue lymphoma translocation protein 1</fullName>
    </submittedName>
</protein>
<dbReference type="Gene3D" id="1.10.533.10">
    <property type="entry name" value="Death Domain, Fas"/>
    <property type="match status" value="1"/>
</dbReference>
<dbReference type="InterPro" id="IPR013783">
    <property type="entry name" value="Ig-like_fold"/>
</dbReference>
<dbReference type="PROSITE" id="PS50835">
    <property type="entry name" value="IG_LIKE"/>
    <property type="match status" value="2"/>
</dbReference>
<dbReference type="InterPro" id="IPR003599">
    <property type="entry name" value="Ig_sub"/>
</dbReference>
<dbReference type="InterPro" id="IPR029030">
    <property type="entry name" value="Caspase-like_dom_sf"/>
</dbReference>
<dbReference type="GO" id="GO:0004197">
    <property type="term" value="F:cysteine-type endopeptidase activity"/>
    <property type="evidence" value="ECO:0007669"/>
    <property type="project" value="InterPro"/>
</dbReference>
<feature type="domain" description="Ig-like" evidence="2">
    <location>
        <begin position="209"/>
        <end position="289"/>
    </location>
</feature>
<sequence>IKNNIIVKNKKVGFRMEEPLIKDLPDRLCWYIAFTLDKTSKPNWKTLISKIQNNLYDSKTINKFYMEVLSPHGSPSMKLLEDLGRKNKTVSQLVTWLECFVEWNELVSLLNRAKKNEIYPLILRQFPEESVFVGNEITLSVEASGEPPLYFQWFKGEKKLDGETKSVLQISPICPESVGNYICRVWNQFGFVFSKWIKVFDGVHLSNLPTITTHPRSSSFENGGTLRLYSDAVGNPPPMFQWFFNGKCLIGHCGRDLVIERATIDNEGLYQMQASNKYGTVTSLSSNVVCLKSSSNSLLEGRGVPSLTSIDTKVAPSNLPSQKVALLIGNGEYYQEEKLGKLVHPINDVHEIAETLTTIGFKVVSLVNLDLFAMKRAIDFFYEQLDSGTYGLFYFAGHGFEVNNEVYLMPVDATENFSVDENIPISRILRTLAIKHAKLSVLLIDCCRSKPEYNQPCISNPLPKLLDTTSDSMLPHTIQDKNVIIGFGCCSQSRVMESPVMNNGFYAKYLKEYIIKPIKVDDMLYEVARCIDSSNIIDPSSGKKQVMYRHSTVVEELKLTDEVLPSRFQTRLSNLWELAHIAPESPITILQNNSVTIKLSFTAEFSNVLLIHSVVENHNINEYCDVKFILPHKIGGAPVKIARICNLGSVLEFVRISNLERLEGDISIHLNVTYESFGVTKQYLTSYSLKEKPLYAKVA</sequence>
<evidence type="ECO:0000313" key="3">
    <source>
        <dbReference type="EMBL" id="CDG66759.1"/>
    </source>
</evidence>
<dbReference type="InterPro" id="IPR001309">
    <property type="entry name" value="Pept_C14_p20"/>
</dbReference>
<dbReference type="InterPro" id="IPR052039">
    <property type="entry name" value="Caspase-related_regulators"/>
</dbReference>
<dbReference type="SMART" id="SM00408">
    <property type="entry name" value="IGc2"/>
    <property type="match status" value="2"/>
</dbReference>
<dbReference type="Pfam" id="PF13927">
    <property type="entry name" value="Ig_3"/>
    <property type="match status" value="2"/>
</dbReference>
<feature type="non-terminal residue" evidence="3">
    <location>
        <position position="1"/>
    </location>
</feature>
<feature type="domain" description="Caspase family p20" evidence="1">
    <location>
        <begin position="321"/>
        <end position="401"/>
    </location>
</feature>
<dbReference type="SMART" id="SM00409">
    <property type="entry name" value="IG"/>
    <property type="match status" value="2"/>
</dbReference>
<dbReference type="EMBL" id="HAAD01000527">
    <property type="protein sequence ID" value="CDG66759.1"/>
    <property type="molecule type" value="mRNA"/>
</dbReference>
<dbReference type="SUPFAM" id="SSF48726">
    <property type="entry name" value="Immunoglobulin"/>
    <property type="match status" value="2"/>
</dbReference>
<dbReference type="AlphaFoldDB" id="T2M3R8"/>
<dbReference type="PANTHER" id="PTHR22576">
    <property type="entry name" value="MUCOSA ASSOCIATED LYMPHOID TISSUE LYMPHOMA TRANSLOCATION PROTEIN 1/PARACASPASE"/>
    <property type="match status" value="1"/>
</dbReference>
<dbReference type="InterPro" id="IPR011029">
    <property type="entry name" value="DEATH-like_dom_sf"/>
</dbReference>
<dbReference type="Gene3D" id="2.60.40.10">
    <property type="entry name" value="Immunoglobulins"/>
    <property type="match status" value="2"/>
</dbReference>
<reference evidence="3" key="1">
    <citation type="journal article" date="2013" name="Genome Biol. Evol.">
        <title>Punctuated emergences of genetic and phenotypic innovations in eumetazoan, bilaterian, euteleostome, and hominidae ancestors.</title>
        <authorList>
            <person name="Wenger Y."/>
            <person name="Galliot B."/>
        </authorList>
    </citation>
    <scope>NUCLEOTIDE SEQUENCE</scope>
    <source>
        <tissue evidence="3">Whole animals</tissue>
    </source>
</reference>
<accession>T2M3R8</accession>
<dbReference type="InterPro" id="IPR036179">
    <property type="entry name" value="Ig-like_dom_sf"/>
</dbReference>
<dbReference type="InterPro" id="IPR033540">
    <property type="entry name" value="MALT1_IG-like_dom_sf"/>
</dbReference>
<dbReference type="Gene3D" id="3.40.50.1460">
    <property type="match status" value="1"/>
</dbReference>
<dbReference type="SUPFAM" id="SSF52129">
    <property type="entry name" value="Caspase-like"/>
    <property type="match status" value="1"/>
</dbReference>
<dbReference type="Gene3D" id="2.60.40.3360">
    <property type="match status" value="1"/>
</dbReference>
<evidence type="ECO:0000259" key="1">
    <source>
        <dbReference type="PROSITE" id="PS50208"/>
    </source>
</evidence>
<dbReference type="InterPro" id="IPR003598">
    <property type="entry name" value="Ig_sub2"/>
</dbReference>
<gene>
    <name evidence="3" type="primary">MALT1</name>
</gene>
<proteinExistence type="evidence at transcript level"/>
<evidence type="ECO:0000259" key="2">
    <source>
        <dbReference type="PROSITE" id="PS50835"/>
    </source>
</evidence>
<dbReference type="GO" id="GO:0006508">
    <property type="term" value="P:proteolysis"/>
    <property type="evidence" value="ECO:0007669"/>
    <property type="project" value="InterPro"/>
</dbReference>
<dbReference type="SUPFAM" id="SSF47986">
    <property type="entry name" value="DEATH domain"/>
    <property type="match status" value="1"/>
</dbReference>
<dbReference type="InterPro" id="IPR007110">
    <property type="entry name" value="Ig-like_dom"/>
</dbReference>
<dbReference type="OrthoDB" id="412369at2759"/>